<dbReference type="PANTHER" id="PTHR46880:SF8">
    <property type="entry name" value="E3 SUMO-PROTEIN LIGASE KIAA1586"/>
    <property type="match status" value="1"/>
</dbReference>
<name>A0ABD3UEG7_SINWO</name>
<evidence type="ECO:0000313" key="2">
    <source>
        <dbReference type="EMBL" id="KAL3846775.1"/>
    </source>
</evidence>
<comment type="caution">
    <text evidence="2">The sequence shown here is derived from an EMBL/GenBank/DDBJ whole genome shotgun (WGS) entry which is preliminary data.</text>
</comment>
<protein>
    <recommendedName>
        <fullName evidence="1">HAT C-terminal dimerisation domain-containing protein</fullName>
    </recommendedName>
</protein>
<sequence length="534" mass="60976">MEVDLQELNGVDMGCILHSTNACINIVNHISIEMRKKMAKEIVRCKSKISLMIDESTTLSQKSTLIVYIRSCVEEGTGMSEPINLFLDLVELENVMAKGIFDALLECLTFHGITEEYLKDYLVSVTCDGASVMFGCKSGVKKLLTDKFPSVIVWHCANHRLELSVADTVKEISRINRFKSFLDKLYVLYHSSPKNGRELHSCAEILEVELLKIGRVLSTRWVSSSFRSVFAVWNNYAALVKHFEEATNDPTRSASDKCTYEGLKKKITSTEFIMDLGLMCDALQELSELSLDLQERNIDLYKANQKIKALVQVFEERSQNAGTYYKTATAAAENLSFHGVILHKKNSPNDPPIDPNAFYKKLKKSIENRLLTNEDAELAQWARILDQKQWSENVSNQITFGEMEIRKLSNRLQLNEREMIRGFCEYLMEKTYPETLLPLIRAIHTISISSSECERGFSQMNLIITPTRASLMTKTVSSLLFIRLVGPPLTFFDPSKYVDSWLLRGRHSAVDSQSRKRNRDDLSDENMRKLWNLL</sequence>
<evidence type="ECO:0000259" key="1">
    <source>
        <dbReference type="Pfam" id="PF05699"/>
    </source>
</evidence>
<evidence type="ECO:0000313" key="3">
    <source>
        <dbReference type="Proteomes" id="UP001634394"/>
    </source>
</evidence>
<feature type="domain" description="HAT C-terminal dimerisation" evidence="1">
    <location>
        <begin position="435"/>
        <end position="483"/>
    </location>
</feature>
<keyword evidence="3" id="KW-1185">Reference proteome</keyword>
<dbReference type="Pfam" id="PF05699">
    <property type="entry name" value="Dimer_Tnp_hAT"/>
    <property type="match status" value="1"/>
</dbReference>
<dbReference type="AlphaFoldDB" id="A0ABD3UEG7"/>
<dbReference type="PANTHER" id="PTHR46880">
    <property type="entry name" value="RAS-ASSOCIATING DOMAIN-CONTAINING PROTEIN"/>
    <property type="match status" value="1"/>
</dbReference>
<dbReference type="InterPro" id="IPR012337">
    <property type="entry name" value="RNaseH-like_sf"/>
</dbReference>
<reference evidence="2 3" key="1">
    <citation type="submission" date="2024-11" db="EMBL/GenBank/DDBJ databases">
        <title>Chromosome-level genome assembly of the freshwater bivalve Anodonta woodiana.</title>
        <authorList>
            <person name="Chen X."/>
        </authorList>
    </citation>
    <scope>NUCLEOTIDE SEQUENCE [LARGE SCALE GENOMIC DNA]</scope>
    <source>
        <strain evidence="2">MN2024</strain>
        <tissue evidence="2">Gills</tissue>
    </source>
</reference>
<gene>
    <name evidence="2" type="ORF">ACJMK2_017734</name>
</gene>
<organism evidence="2 3">
    <name type="scientific">Sinanodonta woodiana</name>
    <name type="common">Chinese pond mussel</name>
    <name type="synonym">Anodonta woodiana</name>
    <dbReference type="NCBI Taxonomy" id="1069815"/>
    <lineage>
        <taxon>Eukaryota</taxon>
        <taxon>Metazoa</taxon>
        <taxon>Spiralia</taxon>
        <taxon>Lophotrochozoa</taxon>
        <taxon>Mollusca</taxon>
        <taxon>Bivalvia</taxon>
        <taxon>Autobranchia</taxon>
        <taxon>Heteroconchia</taxon>
        <taxon>Palaeoheterodonta</taxon>
        <taxon>Unionida</taxon>
        <taxon>Unionoidea</taxon>
        <taxon>Unionidae</taxon>
        <taxon>Unioninae</taxon>
        <taxon>Sinanodonta</taxon>
    </lineage>
</organism>
<accession>A0ABD3UEG7</accession>
<dbReference type="Proteomes" id="UP001634394">
    <property type="component" value="Unassembled WGS sequence"/>
</dbReference>
<dbReference type="InterPro" id="IPR008906">
    <property type="entry name" value="HATC_C_dom"/>
</dbReference>
<proteinExistence type="predicted"/>
<dbReference type="EMBL" id="JBJQND010000016">
    <property type="protein sequence ID" value="KAL3846775.1"/>
    <property type="molecule type" value="Genomic_DNA"/>
</dbReference>
<dbReference type="SUPFAM" id="SSF53098">
    <property type="entry name" value="Ribonuclease H-like"/>
    <property type="match status" value="1"/>
</dbReference>